<protein>
    <submittedName>
        <fullName evidence="2">Uncharacterized protein</fullName>
    </submittedName>
</protein>
<reference evidence="3" key="1">
    <citation type="journal article" date="2019" name="Int. J. Syst. Evol. Microbiol.">
        <title>The Global Catalogue of Microorganisms (GCM) 10K type strain sequencing project: providing services to taxonomists for standard genome sequencing and annotation.</title>
        <authorList>
            <consortium name="The Broad Institute Genomics Platform"/>
            <consortium name="The Broad Institute Genome Sequencing Center for Infectious Disease"/>
            <person name="Wu L."/>
            <person name="Ma J."/>
        </authorList>
    </citation>
    <scope>NUCLEOTIDE SEQUENCE [LARGE SCALE GENOMIC DNA]</scope>
    <source>
        <strain evidence="3">NBRC 106348</strain>
    </source>
</reference>
<dbReference type="EMBL" id="BSUK01000001">
    <property type="protein sequence ID" value="GMA26164.1"/>
    <property type="molecule type" value="Genomic_DNA"/>
</dbReference>
<gene>
    <name evidence="2" type="ORF">GCM10025864_39230</name>
</gene>
<keyword evidence="3" id="KW-1185">Reference proteome</keyword>
<comment type="caution">
    <text evidence="2">The sequence shown here is derived from an EMBL/GenBank/DDBJ whole genome shotgun (WGS) entry which is preliminary data.</text>
</comment>
<name>A0ABQ6I8W7_9MICO</name>
<accession>A0ABQ6I8W7</accession>
<evidence type="ECO:0000313" key="3">
    <source>
        <dbReference type="Proteomes" id="UP001157091"/>
    </source>
</evidence>
<proteinExistence type="predicted"/>
<evidence type="ECO:0000313" key="2">
    <source>
        <dbReference type="EMBL" id="GMA26164.1"/>
    </source>
</evidence>
<evidence type="ECO:0000256" key="1">
    <source>
        <dbReference type="SAM" id="MobiDB-lite"/>
    </source>
</evidence>
<sequence length="78" mass="8022">MDITDALAPTSDQLDAIELVNPRTFTIDTGSKLGTREGKTVAEIRLRDFPASGAPARECSTCSPSAGEPTEPSGSAAA</sequence>
<feature type="region of interest" description="Disordered" evidence="1">
    <location>
        <begin position="52"/>
        <end position="78"/>
    </location>
</feature>
<dbReference type="RefSeq" id="WP_284294520.1">
    <property type="nucleotide sequence ID" value="NZ_BSUK01000001.1"/>
</dbReference>
<dbReference type="Proteomes" id="UP001157091">
    <property type="component" value="Unassembled WGS sequence"/>
</dbReference>
<organism evidence="2 3">
    <name type="scientific">Luteimicrobium album</name>
    <dbReference type="NCBI Taxonomy" id="1054550"/>
    <lineage>
        <taxon>Bacteria</taxon>
        <taxon>Bacillati</taxon>
        <taxon>Actinomycetota</taxon>
        <taxon>Actinomycetes</taxon>
        <taxon>Micrococcales</taxon>
        <taxon>Luteimicrobium</taxon>
    </lineage>
</organism>